<sequence>MLVGNCKHHLPVVMARRLIRVGKCRLQPVDRLKLLKTYVIRPDLQQKKVNESKLMDELKKTQCHRLLQELFGTRQVNEMVCEAVGCNFYDAFTILLRKLGFPHVTVANKEQFSEYFQQSGNQLYSPTKKFIEAIDNTQWPPALSLDETGRVNWGGSTRPYVSSVQACAFLDHLSSERGNTKDTALSRVVHTGFFALILLAATRQAE</sequence>
<gene>
    <name evidence="1" type="ORF">TSPGSL018_1565</name>
</gene>
<dbReference type="EMBL" id="GBEZ01014499">
    <property type="protein sequence ID" value="JAC71580.1"/>
    <property type="molecule type" value="Transcribed_RNA"/>
</dbReference>
<proteinExistence type="predicted"/>
<protein>
    <submittedName>
        <fullName evidence="1">Uncharacterized protein</fullName>
    </submittedName>
</protein>
<accession>A0A061RLR1</accession>
<dbReference type="AlphaFoldDB" id="A0A061RLR1"/>
<reference evidence="1" key="1">
    <citation type="submission" date="2014-05" db="EMBL/GenBank/DDBJ databases">
        <title>The transcriptome of the halophilic microalga Tetraselmis sp. GSL018 isolated from the Great Salt Lake, Utah.</title>
        <authorList>
            <person name="Jinkerson R.E."/>
            <person name="D'Adamo S."/>
            <person name="Posewitz M.C."/>
        </authorList>
    </citation>
    <scope>NUCLEOTIDE SEQUENCE</scope>
    <source>
        <strain evidence="1">GSL018</strain>
    </source>
</reference>
<evidence type="ECO:0000313" key="1">
    <source>
        <dbReference type="EMBL" id="JAC71580.1"/>
    </source>
</evidence>
<name>A0A061RLR1_9CHLO</name>
<organism evidence="1">
    <name type="scientific">Tetraselmis sp. GSL018</name>
    <dbReference type="NCBI Taxonomy" id="582737"/>
    <lineage>
        <taxon>Eukaryota</taxon>
        <taxon>Viridiplantae</taxon>
        <taxon>Chlorophyta</taxon>
        <taxon>core chlorophytes</taxon>
        <taxon>Chlorodendrophyceae</taxon>
        <taxon>Chlorodendrales</taxon>
        <taxon>Chlorodendraceae</taxon>
        <taxon>Tetraselmis</taxon>
    </lineage>
</organism>